<dbReference type="GO" id="GO:0005524">
    <property type="term" value="F:ATP binding"/>
    <property type="evidence" value="ECO:0007669"/>
    <property type="project" value="UniProtKB-KW"/>
</dbReference>
<gene>
    <name evidence="15" type="ORF">E0L32_005683</name>
</gene>
<dbReference type="OrthoDB" id="57698at2759"/>
<evidence type="ECO:0000256" key="5">
    <source>
        <dbReference type="ARBA" id="ARBA00022490"/>
    </source>
</evidence>
<evidence type="ECO:0000256" key="12">
    <source>
        <dbReference type="ARBA" id="ARBA00030057"/>
    </source>
</evidence>
<dbReference type="AlphaFoldDB" id="A0A507B280"/>
<evidence type="ECO:0000313" key="16">
    <source>
        <dbReference type="Proteomes" id="UP000319257"/>
    </source>
</evidence>
<keyword evidence="11" id="KW-0030">Aminoacyl-tRNA synthetase</keyword>
<comment type="caution">
    <text evidence="15">The sequence shown here is derived from an EMBL/GenBank/DDBJ whole genome shotgun (WGS) entry which is preliminary data.</text>
</comment>
<protein>
    <recommendedName>
        <fullName evidence="4">glycine--tRNA ligase</fullName>
        <ecNumber evidence="4">6.1.1.14</ecNumber>
    </recommendedName>
    <alternativeName>
        <fullName evidence="12">Diadenosine tetraphosphate synthetase</fullName>
    </alternativeName>
</protein>
<dbReference type="PROSITE" id="PS50862">
    <property type="entry name" value="AA_TRNA_LIGASE_II"/>
    <property type="match status" value="1"/>
</dbReference>
<feature type="domain" description="Aminoacyl-transfer RNA synthetases class-II family profile" evidence="14">
    <location>
        <begin position="188"/>
        <end position="551"/>
    </location>
</feature>
<keyword evidence="8" id="KW-0547">Nucleotide-binding</keyword>
<keyword evidence="10" id="KW-0648">Protein biosynthesis</keyword>
<keyword evidence="16" id="KW-1185">Reference proteome</keyword>
<dbReference type="EMBL" id="SKBQ01000030">
    <property type="protein sequence ID" value="TPX13983.1"/>
    <property type="molecule type" value="Genomic_DNA"/>
</dbReference>
<dbReference type="Pfam" id="PF03129">
    <property type="entry name" value="HGTP_anticodon"/>
    <property type="match status" value="1"/>
</dbReference>
<evidence type="ECO:0000256" key="2">
    <source>
        <dbReference type="ARBA" id="ARBA00008226"/>
    </source>
</evidence>
<dbReference type="InterPro" id="IPR045864">
    <property type="entry name" value="aa-tRNA-synth_II/BPL/LPL"/>
</dbReference>
<organism evidence="15 16">
    <name type="scientific">Thyridium curvatum</name>
    <dbReference type="NCBI Taxonomy" id="1093900"/>
    <lineage>
        <taxon>Eukaryota</taxon>
        <taxon>Fungi</taxon>
        <taxon>Dikarya</taxon>
        <taxon>Ascomycota</taxon>
        <taxon>Pezizomycotina</taxon>
        <taxon>Sordariomycetes</taxon>
        <taxon>Sordariomycetidae</taxon>
        <taxon>Thyridiales</taxon>
        <taxon>Thyridiaceae</taxon>
        <taxon>Thyridium</taxon>
    </lineage>
</organism>
<dbReference type="FunFam" id="3.40.50.800:FF:000004">
    <property type="entry name" value="Glycine--tRNA ligase 2"/>
    <property type="match status" value="1"/>
</dbReference>
<dbReference type="GeneID" id="41973130"/>
<dbReference type="PANTHER" id="PTHR10745:SF0">
    <property type="entry name" value="GLYCINE--TRNA LIGASE"/>
    <property type="match status" value="1"/>
</dbReference>
<keyword evidence="7" id="KW-0808">Transferase</keyword>
<dbReference type="Gene3D" id="3.40.50.800">
    <property type="entry name" value="Anticodon-binding domain"/>
    <property type="match status" value="1"/>
</dbReference>
<keyword evidence="5" id="KW-0963">Cytoplasm</keyword>
<comment type="catalytic activity">
    <reaction evidence="13">
        <text>2 ATP + H(+) = P(1),P(4)-bis(5'-adenosyl) tetraphosphate + diphosphate</text>
        <dbReference type="Rhea" id="RHEA:34935"/>
        <dbReference type="ChEBI" id="CHEBI:15378"/>
        <dbReference type="ChEBI" id="CHEBI:30616"/>
        <dbReference type="ChEBI" id="CHEBI:33019"/>
        <dbReference type="ChEBI" id="CHEBI:58141"/>
    </reaction>
</comment>
<dbReference type="InterPro" id="IPR033731">
    <property type="entry name" value="GlyRS-like_core"/>
</dbReference>
<dbReference type="InterPro" id="IPR002315">
    <property type="entry name" value="tRNA-synt_gly"/>
</dbReference>
<proteinExistence type="inferred from homology"/>
<dbReference type="InParanoid" id="A0A507B280"/>
<comment type="subcellular location">
    <subcellularLocation>
        <location evidence="1">Cytoplasm</location>
    </subcellularLocation>
</comment>
<reference evidence="15 16" key="1">
    <citation type="submission" date="2019-06" db="EMBL/GenBank/DDBJ databases">
        <title>Draft genome sequence of the filamentous fungus Phialemoniopsis curvata isolated from diesel fuel.</title>
        <authorList>
            <person name="Varaljay V.A."/>
            <person name="Lyon W.J."/>
            <person name="Crouch A.L."/>
            <person name="Drake C.E."/>
            <person name="Hollomon J.M."/>
            <person name="Nadeau L.J."/>
            <person name="Nunn H.S."/>
            <person name="Stevenson B.S."/>
            <person name="Bojanowski C.L."/>
            <person name="Crookes-Goodson W.J."/>
        </authorList>
    </citation>
    <scope>NUCLEOTIDE SEQUENCE [LARGE SCALE GENOMIC DNA]</scope>
    <source>
        <strain evidence="15 16">D216</strain>
    </source>
</reference>
<dbReference type="FunFam" id="3.30.930.10:FF:000010">
    <property type="entry name" value="Glycyl-tRNA synthetase 1"/>
    <property type="match status" value="1"/>
</dbReference>
<evidence type="ECO:0000313" key="15">
    <source>
        <dbReference type="EMBL" id="TPX13983.1"/>
    </source>
</evidence>
<name>A0A507B280_9PEZI</name>
<evidence type="ECO:0000256" key="6">
    <source>
        <dbReference type="ARBA" id="ARBA00022598"/>
    </source>
</evidence>
<dbReference type="GO" id="GO:0005739">
    <property type="term" value="C:mitochondrion"/>
    <property type="evidence" value="ECO:0007669"/>
    <property type="project" value="TreeGrafter"/>
</dbReference>
<comment type="similarity">
    <text evidence="2">Belongs to the class-II aminoacyl-tRNA synthetase family.</text>
</comment>
<dbReference type="InterPro" id="IPR006195">
    <property type="entry name" value="aa-tRNA-synth_II"/>
</dbReference>
<evidence type="ECO:0000256" key="13">
    <source>
        <dbReference type="ARBA" id="ARBA00051967"/>
    </source>
</evidence>
<dbReference type="STRING" id="1093900.A0A507B280"/>
<dbReference type="InterPro" id="IPR004154">
    <property type="entry name" value="Anticodon-bd"/>
</dbReference>
<dbReference type="RefSeq" id="XP_030995694.1">
    <property type="nucleotide sequence ID" value="XM_031140231.1"/>
</dbReference>
<dbReference type="Gene3D" id="3.30.930.10">
    <property type="entry name" value="Bira Bifunctional Protein, Domain 2"/>
    <property type="match status" value="1"/>
</dbReference>
<dbReference type="SUPFAM" id="SSF55681">
    <property type="entry name" value="Class II aaRS and biotin synthetases"/>
    <property type="match status" value="1"/>
</dbReference>
<evidence type="ECO:0000259" key="14">
    <source>
        <dbReference type="PROSITE" id="PS50862"/>
    </source>
</evidence>
<dbReference type="CDD" id="cd00774">
    <property type="entry name" value="GlyRS-like_core"/>
    <property type="match status" value="1"/>
</dbReference>
<dbReference type="FunFam" id="3.30.720.200:FF:000001">
    <property type="entry name" value="Glycine--tRNA ligase 2"/>
    <property type="match status" value="1"/>
</dbReference>
<dbReference type="GO" id="GO:0004820">
    <property type="term" value="F:glycine-tRNA ligase activity"/>
    <property type="evidence" value="ECO:0007669"/>
    <property type="project" value="UniProtKB-EC"/>
</dbReference>
<evidence type="ECO:0000256" key="7">
    <source>
        <dbReference type="ARBA" id="ARBA00022679"/>
    </source>
</evidence>
<evidence type="ECO:0000256" key="10">
    <source>
        <dbReference type="ARBA" id="ARBA00022917"/>
    </source>
</evidence>
<dbReference type="FunCoup" id="A0A507B280">
    <property type="interactions" value="1059"/>
</dbReference>
<dbReference type="FunFam" id="3.30.930.10:FF:000158">
    <property type="entry name" value="Glycyl-tRNA synthetase"/>
    <property type="match status" value="1"/>
</dbReference>
<dbReference type="Gene3D" id="3.30.40.230">
    <property type="match status" value="1"/>
</dbReference>
<keyword evidence="6" id="KW-0436">Ligase</keyword>
<dbReference type="CDD" id="cd00858">
    <property type="entry name" value="GlyRS_anticodon"/>
    <property type="match status" value="1"/>
</dbReference>
<dbReference type="InterPro" id="IPR036621">
    <property type="entry name" value="Anticodon-bd_dom_sf"/>
</dbReference>
<evidence type="ECO:0000256" key="3">
    <source>
        <dbReference type="ARBA" id="ARBA00011738"/>
    </source>
</evidence>
<evidence type="ECO:0000256" key="1">
    <source>
        <dbReference type="ARBA" id="ARBA00004496"/>
    </source>
</evidence>
<dbReference type="EC" id="6.1.1.14" evidence="4"/>
<dbReference type="NCBIfam" id="TIGR00389">
    <property type="entry name" value="glyS_dimeric"/>
    <property type="match status" value="1"/>
</dbReference>
<dbReference type="SUPFAM" id="SSF52954">
    <property type="entry name" value="Class II aaRS ABD-related"/>
    <property type="match status" value="1"/>
</dbReference>
<dbReference type="PANTHER" id="PTHR10745">
    <property type="entry name" value="GLYCYL-TRNA SYNTHETASE/DNA POLYMERASE SUBUNIT GAMMA-2"/>
    <property type="match status" value="1"/>
</dbReference>
<accession>A0A507B280</accession>
<dbReference type="Proteomes" id="UP000319257">
    <property type="component" value="Unassembled WGS sequence"/>
</dbReference>
<dbReference type="Gene3D" id="3.30.720.200">
    <property type="match status" value="1"/>
</dbReference>
<dbReference type="GO" id="GO:0016740">
    <property type="term" value="F:transferase activity"/>
    <property type="evidence" value="ECO:0007669"/>
    <property type="project" value="UniProtKB-KW"/>
</dbReference>
<evidence type="ECO:0000256" key="9">
    <source>
        <dbReference type="ARBA" id="ARBA00022840"/>
    </source>
</evidence>
<dbReference type="GO" id="GO:0070150">
    <property type="term" value="P:mitochondrial glycyl-tRNA aminoacylation"/>
    <property type="evidence" value="ECO:0007669"/>
    <property type="project" value="TreeGrafter"/>
</dbReference>
<sequence>MAPEMTTLKGQPLNRTAVDTLMRRRFFYTPTADIYGGVAGFYDFGPPGCALQANIVETWRKHFVLEEDMLEVDSPMITPFPVLKTSGHVERFCDFVAKDSENGEILRADHVVEEVLEARLKGDKEARGQKVEAAAEDGAADKKKKKKVKGKVEAIKLDDAVVQEYTEILAKIDNYDGPGLSELFEKYDIRNPNTGNKFKMPVYEQNLMFDVTIGGARLPAYLRPETAQGQFLNFSKLLEFNQQKMPFASAQIGKSGRNEIAPRSGLLRVREFLMAEIEHYVDPESGKKHTRFHEVEDVKINLLDGKVQLEGKTETTAITIGEGVRTGVIDNETVGYFMARIQLFMLRLGLDPAKIRFREHMENEMAHYARYCVDCELLTSYGWIECVGCADRSAYDLSCHTKATGVPLVVRETRQEPLTITEYVAETTKAKFGPRFKQDGKAVQSAIDQLTEEVKEKLSLELKDNGKITIAVPGVGDGKVELTSDLIKIEQQTRTEHTREFIPNVIEPSFGIGRIFYSLCEQVFWTREGAEERAVLSFPPAIAPTKVLLVPLSSNPDFKPMIAELTKKLRKHHLSSRVDDSGASIGKRYSRNDELGTPFGITVDFQSLKDNTITLRDRDSTDQVRATQDEILEALVKLVHGTETWSQVYERLPKFEGQELE</sequence>
<evidence type="ECO:0000256" key="4">
    <source>
        <dbReference type="ARBA" id="ARBA00012829"/>
    </source>
</evidence>
<keyword evidence="9" id="KW-0067">ATP-binding</keyword>
<evidence type="ECO:0000256" key="8">
    <source>
        <dbReference type="ARBA" id="ARBA00022741"/>
    </source>
</evidence>
<evidence type="ECO:0000256" key="11">
    <source>
        <dbReference type="ARBA" id="ARBA00023146"/>
    </source>
</evidence>
<dbReference type="PRINTS" id="PR01043">
    <property type="entry name" value="TRNASYNTHGLY"/>
</dbReference>
<dbReference type="InterPro" id="IPR027031">
    <property type="entry name" value="Gly-tRNA_synthase/POLG2"/>
</dbReference>
<comment type="subunit">
    <text evidence="3">Homodimer.</text>
</comment>
<dbReference type="NCBIfam" id="NF003211">
    <property type="entry name" value="PRK04173.1"/>
    <property type="match status" value="1"/>
</dbReference>